<evidence type="ECO:0000259" key="7">
    <source>
        <dbReference type="PROSITE" id="PS50893"/>
    </source>
</evidence>
<keyword evidence="1" id="KW-0677">Repeat</keyword>
<evidence type="ECO:0000256" key="6">
    <source>
        <dbReference type="SAM" id="Coils"/>
    </source>
</evidence>
<evidence type="ECO:0000256" key="4">
    <source>
        <dbReference type="ARBA" id="ARBA00061571"/>
    </source>
</evidence>
<comment type="similarity">
    <text evidence="4">Belongs to the ABC transporter superfamily. ABCF family. YheS subfamily.</text>
</comment>
<dbReference type="RefSeq" id="WP_072898196.1">
    <property type="nucleotide sequence ID" value="NZ_FQWZ01000006.1"/>
</dbReference>
<evidence type="ECO:0000256" key="3">
    <source>
        <dbReference type="ARBA" id="ARBA00022840"/>
    </source>
</evidence>
<keyword evidence="3 8" id="KW-0067">ATP-binding</keyword>
<dbReference type="OrthoDB" id="9762051at2"/>
<feature type="domain" description="ABC transporter" evidence="7">
    <location>
        <begin position="313"/>
        <end position="527"/>
    </location>
</feature>
<evidence type="ECO:0000256" key="1">
    <source>
        <dbReference type="ARBA" id="ARBA00022737"/>
    </source>
</evidence>
<dbReference type="PANTHER" id="PTHR19211">
    <property type="entry name" value="ATP-BINDING TRANSPORT PROTEIN-RELATED"/>
    <property type="match status" value="1"/>
</dbReference>
<dbReference type="InterPro" id="IPR003593">
    <property type="entry name" value="AAA+_ATPase"/>
</dbReference>
<dbReference type="Pfam" id="PF00005">
    <property type="entry name" value="ABC_tran"/>
    <property type="match status" value="2"/>
</dbReference>
<dbReference type="Pfam" id="PF12848">
    <property type="entry name" value="ABC_tran_Xtn"/>
    <property type="match status" value="1"/>
</dbReference>
<dbReference type="Gene3D" id="3.40.50.300">
    <property type="entry name" value="P-loop containing nucleotide triphosphate hydrolases"/>
    <property type="match status" value="2"/>
</dbReference>
<dbReference type="InterPro" id="IPR003439">
    <property type="entry name" value="ABC_transporter-like_ATP-bd"/>
</dbReference>
<keyword evidence="6" id="KW-0175">Coiled coil</keyword>
<dbReference type="InterPro" id="IPR017871">
    <property type="entry name" value="ABC_transporter-like_CS"/>
</dbReference>
<dbReference type="PROSITE" id="PS50893">
    <property type="entry name" value="ABC_TRANSPORTER_2"/>
    <property type="match status" value="2"/>
</dbReference>
<keyword evidence="9" id="KW-1185">Reference proteome</keyword>
<organism evidence="8 9">
    <name type="scientific">Hydrocarboniphaga daqingensis</name>
    <dbReference type="NCBI Taxonomy" id="490188"/>
    <lineage>
        <taxon>Bacteria</taxon>
        <taxon>Pseudomonadati</taxon>
        <taxon>Pseudomonadota</taxon>
        <taxon>Gammaproteobacteria</taxon>
        <taxon>Nevskiales</taxon>
        <taxon>Nevskiaceae</taxon>
        <taxon>Hydrocarboniphaga</taxon>
    </lineage>
</organism>
<dbReference type="PROSITE" id="PS00211">
    <property type="entry name" value="ABC_TRANSPORTER_1"/>
    <property type="match status" value="2"/>
</dbReference>
<proteinExistence type="inferred from homology"/>
<evidence type="ECO:0000256" key="5">
    <source>
        <dbReference type="ARBA" id="ARBA00069073"/>
    </source>
</evidence>
<dbReference type="InterPro" id="IPR050611">
    <property type="entry name" value="ABCF"/>
</dbReference>
<dbReference type="SUPFAM" id="SSF52540">
    <property type="entry name" value="P-loop containing nucleoside triphosphate hydrolases"/>
    <property type="match status" value="2"/>
</dbReference>
<dbReference type="PANTHER" id="PTHR19211:SF14">
    <property type="entry name" value="ATP-BINDING CASSETTE SUB-FAMILY F MEMBER 1"/>
    <property type="match status" value="1"/>
</dbReference>
<name>A0A1M5QMI0_9GAMM</name>
<dbReference type="GO" id="GO:0005524">
    <property type="term" value="F:ATP binding"/>
    <property type="evidence" value="ECO:0007669"/>
    <property type="project" value="UniProtKB-KW"/>
</dbReference>
<feature type="domain" description="ABC transporter" evidence="7">
    <location>
        <begin position="2"/>
        <end position="246"/>
    </location>
</feature>
<feature type="coiled-coil region" evidence="6">
    <location>
        <begin position="550"/>
        <end position="605"/>
    </location>
</feature>
<dbReference type="GO" id="GO:0016887">
    <property type="term" value="F:ATP hydrolysis activity"/>
    <property type="evidence" value="ECO:0007669"/>
    <property type="project" value="InterPro"/>
</dbReference>
<dbReference type="SMART" id="SM00382">
    <property type="entry name" value="AAA"/>
    <property type="match status" value="2"/>
</dbReference>
<dbReference type="Gene3D" id="1.10.287.1490">
    <property type="match status" value="1"/>
</dbReference>
<reference evidence="8 9" key="1">
    <citation type="submission" date="2016-11" db="EMBL/GenBank/DDBJ databases">
        <authorList>
            <person name="Jaros S."/>
            <person name="Januszkiewicz K."/>
            <person name="Wedrychowicz H."/>
        </authorList>
    </citation>
    <scope>NUCLEOTIDE SEQUENCE [LARGE SCALE GENOMIC DNA]</scope>
    <source>
        <strain evidence="8 9">CGMCC 1.7049</strain>
    </source>
</reference>
<dbReference type="InterPro" id="IPR032781">
    <property type="entry name" value="ABC_tran_Xtn"/>
</dbReference>
<dbReference type="EMBL" id="FQWZ01000006">
    <property type="protein sequence ID" value="SHH15347.1"/>
    <property type="molecule type" value="Genomic_DNA"/>
</dbReference>
<protein>
    <recommendedName>
        <fullName evidence="5">Probable ATP-binding protein YheS</fullName>
    </recommendedName>
</protein>
<keyword evidence="2" id="KW-0547">Nucleotide-binding</keyword>
<dbReference type="FunFam" id="3.40.50.300:FF:002053">
    <property type="entry name" value="ABC transporter ATP-binding protein"/>
    <property type="match status" value="1"/>
</dbReference>
<evidence type="ECO:0000313" key="8">
    <source>
        <dbReference type="EMBL" id="SHH15347.1"/>
    </source>
</evidence>
<evidence type="ECO:0000256" key="2">
    <source>
        <dbReference type="ARBA" id="ARBA00022741"/>
    </source>
</evidence>
<gene>
    <name evidence="8" type="ORF">SAMN04488068_2715</name>
</gene>
<dbReference type="Proteomes" id="UP000199758">
    <property type="component" value="Unassembled WGS sequence"/>
</dbReference>
<sequence length="616" mass="68581">MLTFSNVTLRRGARKLLERASFTVHPGWRVGLVGRNGTGKSSLFAMVLGELSPDSGEVQLPKQIEIAWVAQETPALERVALEFALDGDTELRRCEAELEIAEAKHDVARIAKLHDRLNAIGGYAARSRAAKLLDGLGFSNEAQQRTVASFSGGWRMRLNLARALMCRSDLLLLDEPTNHLDLDAVFWLQEWLRNYDGTLFVISHDREFLDAVTTHTLHLHSETATLYSGGYSQFERLRAERMSQAAAVREQQVRQLAHLQAFVDRFRAQATKARQAQSRLKMIERIQIGAAAHADSEFSFSFRPPLKLPSPMLRLDRVAIGYGDKPQLSGVKLGIEPGDRIGLLGPNGAGKSTLIKLIAGDLAALSGEVKRAPDLKIGYFAQHQLESLDAQASPMLHLRRLDPDATEQSIRDYLGGFNFKGDRVYEAIEPFSGGEKARLALALVVYPQPNLLLLDEPTNHLDLDMRQALEMALQEFKGAMLLVSHDRHLVSSTCDALWRVDAGRCEPFDGDLDDYARWLSQRGNTTGDKSPAKVLDAAAKAQQRALRDTVGKLESQMSKTQARLAEIDSRMGDATLYEAARKKELDKLTDEQRQLRARLDDIEAQWLAGMEQLESL</sequence>
<dbReference type="FunFam" id="3.40.50.300:FF:000011">
    <property type="entry name" value="Putative ABC transporter ATP-binding component"/>
    <property type="match status" value="1"/>
</dbReference>
<dbReference type="AlphaFoldDB" id="A0A1M5QMI0"/>
<dbReference type="CDD" id="cd03221">
    <property type="entry name" value="ABCF_EF-3"/>
    <property type="match status" value="2"/>
</dbReference>
<dbReference type="InterPro" id="IPR027417">
    <property type="entry name" value="P-loop_NTPase"/>
</dbReference>
<dbReference type="STRING" id="490188.SAMN04488068_2715"/>
<evidence type="ECO:0000313" key="9">
    <source>
        <dbReference type="Proteomes" id="UP000199758"/>
    </source>
</evidence>
<accession>A0A1M5QMI0</accession>